<keyword evidence="1" id="KW-0479">Metal-binding</keyword>
<gene>
    <name evidence="11" type="ORF">O6P43_020532</name>
</gene>
<feature type="repeat" description="RCC1" evidence="6">
    <location>
        <begin position="580"/>
        <end position="631"/>
    </location>
</feature>
<keyword evidence="12" id="KW-1185">Reference proteome</keyword>
<dbReference type="AlphaFoldDB" id="A0AAD7LKW2"/>
<feature type="repeat" description="RCC1" evidence="6">
    <location>
        <begin position="499"/>
        <end position="579"/>
    </location>
</feature>
<feature type="compositionally biased region" description="Polar residues" evidence="8">
    <location>
        <begin position="737"/>
        <end position="755"/>
    </location>
</feature>
<dbReference type="InterPro" id="IPR011993">
    <property type="entry name" value="PH-like_dom_sf"/>
</dbReference>
<dbReference type="Pfam" id="PF25390">
    <property type="entry name" value="WD40_RLD"/>
    <property type="match status" value="1"/>
</dbReference>
<dbReference type="InterPro" id="IPR051210">
    <property type="entry name" value="Ub_ligase/GEF_domain"/>
</dbReference>
<dbReference type="InterPro" id="IPR017455">
    <property type="entry name" value="Znf_FYVE-rel"/>
</dbReference>
<dbReference type="SUPFAM" id="SSF50985">
    <property type="entry name" value="RCC1/BLIP-II"/>
    <property type="match status" value="1"/>
</dbReference>
<dbReference type="PROSITE" id="PS51514">
    <property type="entry name" value="BRX"/>
    <property type="match status" value="1"/>
</dbReference>
<evidence type="ECO:0000256" key="3">
    <source>
        <dbReference type="ARBA" id="ARBA00022771"/>
    </source>
</evidence>
<dbReference type="EMBL" id="JARAOO010000008">
    <property type="protein sequence ID" value="KAJ7960034.1"/>
    <property type="molecule type" value="Genomic_DNA"/>
</dbReference>
<dbReference type="PROSITE" id="PS50178">
    <property type="entry name" value="ZF_FYVE"/>
    <property type="match status" value="1"/>
</dbReference>
<feature type="region of interest" description="Disordered" evidence="8">
    <location>
        <begin position="977"/>
        <end position="998"/>
    </location>
</feature>
<keyword evidence="7" id="KW-0175">Coiled coil</keyword>
<dbReference type="Gene3D" id="3.30.40.10">
    <property type="entry name" value="Zinc/RING finger domain, C3HC4 (zinc finger)"/>
    <property type="match status" value="1"/>
</dbReference>
<dbReference type="InterPro" id="IPR000306">
    <property type="entry name" value="Znf_FYVE"/>
</dbReference>
<feature type="domain" description="FYVE-type" evidence="9">
    <location>
        <begin position="636"/>
        <end position="698"/>
    </location>
</feature>
<evidence type="ECO:0000256" key="6">
    <source>
        <dbReference type="PROSITE-ProRule" id="PRU00235"/>
    </source>
</evidence>
<keyword evidence="3 5" id="KW-0863">Zinc-finger</keyword>
<dbReference type="Pfam" id="PF01363">
    <property type="entry name" value="FYVE"/>
    <property type="match status" value="1"/>
</dbReference>
<evidence type="ECO:0000259" key="9">
    <source>
        <dbReference type="PROSITE" id="PS50178"/>
    </source>
</evidence>
<organism evidence="11 12">
    <name type="scientific">Quillaja saponaria</name>
    <name type="common">Soap bark tree</name>
    <dbReference type="NCBI Taxonomy" id="32244"/>
    <lineage>
        <taxon>Eukaryota</taxon>
        <taxon>Viridiplantae</taxon>
        <taxon>Streptophyta</taxon>
        <taxon>Embryophyta</taxon>
        <taxon>Tracheophyta</taxon>
        <taxon>Spermatophyta</taxon>
        <taxon>Magnoliopsida</taxon>
        <taxon>eudicotyledons</taxon>
        <taxon>Gunneridae</taxon>
        <taxon>Pentapetalae</taxon>
        <taxon>rosids</taxon>
        <taxon>fabids</taxon>
        <taxon>Fabales</taxon>
        <taxon>Quillajaceae</taxon>
        <taxon>Quillaja</taxon>
    </lineage>
</organism>
<proteinExistence type="predicted"/>
<feature type="coiled-coil region" evidence="7">
    <location>
        <begin position="829"/>
        <end position="863"/>
    </location>
</feature>
<dbReference type="Proteomes" id="UP001163823">
    <property type="component" value="Chromosome 8"/>
</dbReference>
<dbReference type="KEGG" id="qsa:O6P43_020532"/>
<keyword evidence="2" id="KW-0677">Repeat</keyword>
<dbReference type="Gene3D" id="2.130.10.30">
    <property type="entry name" value="Regulator of chromosome condensation 1/beta-lactamase-inhibitor protein II"/>
    <property type="match status" value="2"/>
</dbReference>
<dbReference type="PRINTS" id="PR00633">
    <property type="entry name" value="RCCNDNSATION"/>
</dbReference>
<evidence type="ECO:0000256" key="8">
    <source>
        <dbReference type="SAM" id="MobiDB-lite"/>
    </source>
</evidence>
<comment type="caution">
    <text evidence="11">The sequence shown here is derived from an EMBL/GenBank/DDBJ whole genome shotgun (WGS) entry which is preliminary data.</text>
</comment>
<evidence type="ECO:0000256" key="1">
    <source>
        <dbReference type="ARBA" id="ARBA00022723"/>
    </source>
</evidence>
<dbReference type="InterPro" id="IPR009091">
    <property type="entry name" value="RCC1/BLIP-II"/>
</dbReference>
<dbReference type="InterPro" id="IPR011011">
    <property type="entry name" value="Znf_FYVE_PHD"/>
</dbReference>
<evidence type="ECO:0000256" key="4">
    <source>
        <dbReference type="ARBA" id="ARBA00022833"/>
    </source>
</evidence>
<keyword evidence="4" id="KW-0862">Zinc</keyword>
<dbReference type="PANTHER" id="PTHR22870">
    <property type="entry name" value="REGULATOR OF CHROMOSOME CONDENSATION"/>
    <property type="match status" value="1"/>
</dbReference>
<feature type="repeat" description="RCC1" evidence="6">
    <location>
        <begin position="436"/>
        <end position="487"/>
    </location>
</feature>
<name>A0AAD7LKW2_QUISA</name>
<dbReference type="InterPro" id="IPR000408">
    <property type="entry name" value="Reg_chr_condens"/>
</dbReference>
<evidence type="ECO:0000256" key="5">
    <source>
        <dbReference type="PROSITE-ProRule" id="PRU00091"/>
    </source>
</evidence>
<dbReference type="GO" id="GO:0008270">
    <property type="term" value="F:zinc ion binding"/>
    <property type="evidence" value="ECO:0007669"/>
    <property type="project" value="UniProtKB-KW"/>
</dbReference>
<evidence type="ECO:0000313" key="11">
    <source>
        <dbReference type="EMBL" id="KAJ7960034.1"/>
    </source>
</evidence>
<dbReference type="Gene3D" id="2.30.29.30">
    <property type="entry name" value="Pleckstrin-homology domain (PH domain)/Phosphotyrosine-binding domain (PTB)"/>
    <property type="match status" value="1"/>
</dbReference>
<feature type="domain" description="BRX" evidence="10">
    <location>
        <begin position="1005"/>
        <end position="1060"/>
    </location>
</feature>
<feature type="compositionally biased region" description="Basic and acidic residues" evidence="8">
    <location>
        <begin position="989"/>
        <end position="998"/>
    </location>
</feature>
<dbReference type="CDD" id="cd00065">
    <property type="entry name" value="FYVE_like_SF"/>
    <property type="match status" value="1"/>
</dbReference>
<feature type="compositionally biased region" description="Basic and acidic residues" evidence="8">
    <location>
        <begin position="721"/>
        <end position="735"/>
    </location>
</feature>
<dbReference type="SUPFAM" id="SSF57903">
    <property type="entry name" value="FYVE/PHD zinc finger"/>
    <property type="match status" value="1"/>
</dbReference>
<dbReference type="SMART" id="SM00064">
    <property type="entry name" value="FYVE"/>
    <property type="match status" value="1"/>
</dbReference>
<feature type="repeat" description="RCC1" evidence="6">
    <location>
        <begin position="329"/>
        <end position="380"/>
    </location>
</feature>
<evidence type="ECO:0000256" key="7">
    <source>
        <dbReference type="SAM" id="Coils"/>
    </source>
</evidence>
<reference evidence="11" key="1">
    <citation type="journal article" date="2023" name="Science">
        <title>Elucidation of the pathway for biosynthesis of saponin adjuvants from the soapbark tree.</title>
        <authorList>
            <person name="Reed J."/>
            <person name="Orme A."/>
            <person name="El-Demerdash A."/>
            <person name="Owen C."/>
            <person name="Martin L.B.B."/>
            <person name="Misra R.C."/>
            <person name="Kikuchi S."/>
            <person name="Rejzek M."/>
            <person name="Martin A.C."/>
            <person name="Harkess A."/>
            <person name="Leebens-Mack J."/>
            <person name="Louveau T."/>
            <person name="Stephenson M.J."/>
            <person name="Osbourn A."/>
        </authorList>
    </citation>
    <scope>NUCLEOTIDE SEQUENCE</scope>
    <source>
        <strain evidence="11">S10</strain>
    </source>
</reference>
<feature type="region of interest" description="Disordered" evidence="8">
    <location>
        <begin position="721"/>
        <end position="778"/>
    </location>
</feature>
<dbReference type="InterPro" id="IPR013083">
    <property type="entry name" value="Znf_RING/FYVE/PHD"/>
</dbReference>
<evidence type="ECO:0000313" key="12">
    <source>
        <dbReference type="Proteomes" id="UP001163823"/>
    </source>
</evidence>
<dbReference type="InterPro" id="IPR013591">
    <property type="entry name" value="Brevis_radix_dom"/>
</dbReference>
<protein>
    <submittedName>
        <fullName evidence="11">Regulator of chromosome condensation (RCC1) family with FYVE zinc finger domain-containing protein</fullName>
    </submittedName>
</protein>
<feature type="compositionally biased region" description="Polar residues" evidence="8">
    <location>
        <begin position="767"/>
        <end position="776"/>
    </location>
</feature>
<dbReference type="PROSITE" id="PS50012">
    <property type="entry name" value="RCC1_3"/>
    <property type="match status" value="5"/>
</dbReference>
<evidence type="ECO:0000256" key="2">
    <source>
        <dbReference type="ARBA" id="ARBA00022737"/>
    </source>
</evidence>
<feature type="compositionally biased region" description="Basic and acidic residues" evidence="8">
    <location>
        <begin position="757"/>
        <end position="766"/>
    </location>
</feature>
<evidence type="ECO:0000259" key="10">
    <source>
        <dbReference type="PROSITE" id="PS51514"/>
    </source>
</evidence>
<accession>A0AAD7LKW2</accession>
<dbReference type="InterPro" id="IPR058923">
    <property type="entry name" value="RCC1-like_dom"/>
</dbReference>
<sequence>MPTMGEEFLAEYPFDRAVEKAIISIKKGSYLLKCGHRGKPKFCPFRLSTDEIFLIWYSGEQEKHLRLSSVTKVIQGHRNLGFQRHVLPEMECQSFSLIYANDERSLDLICKDKEQAASWFMGLRHVISRCNHPRPFKSLRSCKGMHSCVSSPAGFIRRKHNLGLVEDTSEFAKVHSVCASPTLSLSDRCFSDGLSYTSDISHSSESILTSMQNVVDISIPNSPYTGMDNLKRGGPTYIDTECGKIVPCKLVADPSLTPRLGDTNILKDVMVWGEGIEGGTVGSGGDRLGHYDQCQPDALLPKFLDSTMTLDVHSISLGGKHAAIVTRQGELFCWGQGKGGKLGHKVDIDLSSPKVVGSLNGVHVKYACCGDYHTCALSDSGELYILGVDCWGTDYSGEQRYMSQWIPHKLSSSLDDISVSYVACGEWHTAIVSSCRRLFTYGDGTFGVLGHGNLHSVSQPKEVESLKGLRVRSVACGSWHTAAVVEVVIDGFRYNTESGKLFTWGDGDEGGLGHADHERKLLPTHVAQLVDYDFVQVHGQLGNPQVKDRSITIVEGKLKEEFVKEIASGSFHVAVVTSMGSVYTWGRGTNGQLGLGDTKDRSMPTLVEALQDRQVESIACGSNLTAAICLHKPISISDLSACGGCKLPFGFTRKKHNCYNCGLLFCRACSGKKVLNASLAPNKRKEFRVCDRCFNNNTQRSTRLVMAPKMENCTEKLLHQKSTFPDKKENNKEATPRQAQLSRMRQSCTNKSTNGGWKDRKNERETQQQLENNSSLLGGLPRWGQVPCPVTFRTYKENSVAHSPPSMNKLPYVSSLHIETTVTGTLNDNKVISKTNETLNEEVKRLKAEARNLEEQSQIRSQKIQECHKKTEETWRLVREEAAKYKAARDVIKTLALTLHTMLEKVQPGTEVKSGGDSSLPQLAPVHTNGHKGNQQNFLGAHLPPDARSPKDCKVDTLSNSPILLFDTLKSKYGINHGNESNRSAEVSHVTRTEGQQDKTTELKQEWVEQYEPGVYLTFVILPRGQKGLKRVRFSRKRFTQKEAERWWEANEIIVYQKYDIDEYVNSNQNQMKA</sequence>
<dbReference type="CDD" id="cd13365">
    <property type="entry name" value="PH_PLC_plant-like"/>
    <property type="match status" value="1"/>
</dbReference>
<dbReference type="PANTHER" id="PTHR22870:SF350">
    <property type="entry name" value="F12P19.9 PROTEIN"/>
    <property type="match status" value="1"/>
</dbReference>
<dbReference type="PROSITE" id="PS00626">
    <property type="entry name" value="RCC1_2"/>
    <property type="match status" value="1"/>
</dbReference>
<dbReference type="SUPFAM" id="SSF50729">
    <property type="entry name" value="PH domain-like"/>
    <property type="match status" value="1"/>
</dbReference>
<feature type="repeat" description="RCC1" evidence="6">
    <location>
        <begin position="267"/>
        <end position="328"/>
    </location>
</feature>
<dbReference type="Pfam" id="PF08381">
    <property type="entry name" value="BRX"/>
    <property type="match status" value="1"/>
</dbReference>